<feature type="region of interest" description="Disordered" evidence="1">
    <location>
        <begin position="1"/>
        <end position="21"/>
    </location>
</feature>
<evidence type="ECO:0000313" key="2">
    <source>
        <dbReference type="EMBL" id="PVH47911.1"/>
    </source>
</evidence>
<protein>
    <submittedName>
        <fullName evidence="2">Uncharacterized protein</fullName>
    </submittedName>
</protein>
<sequence>MSTSGNPIKYGPVKENPLIGHNAPSVQNFLKGKRTLNIKTTSKKKKQKRLMESSITLPQPSPMINTLENPS</sequence>
<feature type="compositionally biased region" description="Polar residues" evidence="1">
    <location>
        <begin position="53"/>
        <end position="71"/>
    </location>
</feature>
<dbReference type="AlphaFoldDB" id="A0A2T8JDC5"/>
<name>A0A2T8JDC5_9POAL</name>
<dbReference type="Proteomes" id="UP000243499">
    <property type="component" value="Chromosome 4"/>
</dbReference>
<dbReference type="Gramene" id="PVH47911">
    <property type="protein sequence ID" value="PVH47911"/>
    <property type="gene ID" value="PAHAL_4G185000"/>
</dbReference>
<dbReference type="EMBL" id="CM008049">
    <property type="protein sequence ID" value="PVH47911.1"/>
    <property type="molecule type" value="Genomic_DNA"/>
</dbReference>
<evidence type="ECO:0000256" key="1">
    <source>
        <dbReference type="SAM" id="MobiDB-lite"/>
    </source>
</evidence>
<accession>A0A2T8JDC5</accession>
<feature type="region of interest" description="Disordered" evidence="1">
    <location>
        <begin position="40"/>
        <end position="71"/>
    </location>
</feature>
<gene>
    <name evidence="2" type="ORF">PAHAL_4G185000</name>
</gene>
<organism evidence="2">
    <name type="scientific">Panicum hallii</name>
    <dbReference type="NCBI Taxonomy" id="206008"/>
    <lineage>
        <taxon>Eukaryota</taxon>
        <taxon>Viridiplantae</taxon>
        <taxon>Streptophyta</taxon>
        <taxon>Embryophyta</taxon>
        <taxon>Tracheophyta</taxon>
        <taxon>Spermatophyta</taxon>
        <taxon>Magnoliopsida</taxon>
        <taxon>Liliopsida</taxon>
        <taxon>Poales</taxon>
        <taxon>Poaceae</taxon>
        <taxon>PACMAD clade</taxon>
        <taxon>Panicoideae</taxon>
        <taxon>Panicodae</taxon>
        <taxon>Paniceae</taxon>
        <taxon>Panicinae</taxon>
        <taxon>Panicum</taxon>
        <taxon>Panicum sect. Panicum</taxon>
    </lineage>
</organism>
<reference evidence="2" key="1">
    <citation type="submission" date="2018-04" db="EMBL/GenBank/DDBJ databases">
        <title>WGS assembly of Panicum hallii.</title>
        <authorList>
            <person name="Lovell J."/>
            <person name="Jenkins J."/>
            <person name="Lowry D."/>
            <person name="Mamidi S."/>
            <person name="Sreedasyam A."/>
            <person name="Weng X."/>
            <person name="Barry K."/>
            <person name="Bonette J."/>
            <person name="Campitelli B."/>
            <person name="Daum C."/>
            <person name="Gordon S."/>
            <person name="Gould B."/>
            <person name="Lipzen A."/>
            <person name="Macqueen A."/>
            <person name="Palacio-Mejia J."/>
            <person name="Plott C."/>
            <person name="Shakirov E."/>
            <person name="Shu S."/>
            <person name="Yoshinaga Y."/>
            <person name="Zane M."/>
            <person name="Rokhsar D."/>
            <person name="Grimwood J."/>
            <person name="Schmutz J."/>
            <person name="Juenger T."/>
        </authorList>
    </citation>
    <scope>NUCLEOTIDE SEQUENCE [LARGE SCALE GENOMIC DNA]</scope>
    <source>
        <strain evidence="2">FIL2</strain>
    </source>
</reference>
<proteinExistence type="predicted"/>